<dbReference type="PANTHER" id="PTHR47843">
    <property type="entry name" value="BTB DOMAIN-CONTAINING PROTEIN-RELATED"/>
    <property type="match status" value="1"/>
</dbReference>
<dbReference type="Proteomes" id="UP000800092">
    <property type="component" value="Unassembled WGS sequence"/>
</dbReference>
<dbReference type="InterPro" id="IPR000210">
    <property type="entry name" value="BTB/POZ_dom"/>
</dbReference>
<dbReference type="AlphaFoldDB" id="A0A6A6H9Q3"/>
<dbReference type="OrthoDB" id="1022638at2759"/>
<accession>A0A6A6H9Q3</accession>
<evidence type="ECO:0000313" key="2">
    <source>
        <dbReference type="EMBL" id="KAF2234752.1"/>
    </source>
</evidence>
<dbReference type="InterPro" id="IPR011333">
    <property type="entry name" value="SKP1/BTB/POZ_sf"/>
</dbReference>
<protein>
    <recommendedName>
        <fullName evidence="1">BTB domain-containing protein</fullName>
    </recommendedName>
</protein>
<dbReference type="EMBL" id="ML991796">
    <property type="protein sequence ID" value="KAF2234752.1"/>
    <property type="molecule type" value="Genomic_DNA"/>
</dbReference>
<dbReference type="PANTHER" id="PTHR47843:SF2">
    <property type="entry name" value="BTB DOMAIN-CONTAINING PROTEIN"/>
    <property type="match status" value="1"/>
</dbReference>
<keyword evidence="3" id="KW-1185">Reference proteome</keyword>
<sequence>MKTRNVRGPTDLAPKICGGIITILVGKAEKRKEFYVHEDLLRSCSPYFDAALGKDWKEAGTRTISLYCDDPEAFQIYTQWLYSGKVWSASRTHDARPLSELLRMADERNLLAKAYCLGDKFLDHLFKDCIIDAILECFKVKDENKKVYLFGKRQVDFIWANTTCNAPIRRLILEQYAYRGRVSWDYDIHCKEFLVDLLREMYQTRIHPGRKALDSDGNTCKYHHHAKDQPCNKRIEEQAD</sequence>
<dbReference type="Gene3D" id="3.30.710.10">
    <property type="entry name" value="Potassium Channel Kv1.1, Chain A"/>
    <property type="match status" value="1"/>
</dbReference>
<feature type="domain" description="BTB" evidence="1">
    <location>
        <begin position="21"/>
        <end position="90"/>
    </location>
</feature>
<reference evidence="2" key="1">
    <citation type="journal article" date="2020" name="Stud. Mycol.">
        <title>101 Dothideomycetes genomes: a test case for predicting lifestyles and emergence of pathogens.</title>
        <authorList>
            <person name="Haridas S."/>
            <person name="Albert R."/>
            <person name="Binder M."/>
            <person name="Bloem J."/>
            <person name="Labutti K."/>
            <person name="Salamov A."/>
            <person name="Andreopoulos B."/>
            <person name="Baker S."/>
            <person name="Barry K."/>
            <person name="Bills G."/>
            <person name="Bluhm B."/>
            <person name="Cannon C."/>
            <person name="Castanera R."/>
            <person name="Culley D."/>
            <person name="Daum C."/>
            <person name="Ezra D."/>
            <person name="Gonzalez J."/>
            <person name="Henrissat B."/>
            <person name="Kuo A."/>
            <person name="Liang C."/>
            <person name="Lipzen A."/>
            <person name="Lutzoni F."/>
            <person name="Magnuson J."/>
            <person name="Mondo S."/>
            <person name="Nolan M."/>
            <person name="Ohm R."/>
            <person name="Pangilinan J."/>
            <person name="Park H.-J."/>
            <person name="Ramirez L."/>
            <person name="Alfaro M."/>
            <person name="Sun H."/>
            <person name="Tritt A."/>
            <person name="Yoshinaga Y."/>
            <person name="Zwiers L.-H."/>
            <person name="Turgeon B."/>
            <person name="Goodwin S."/>
            <person name="Spatafora J."/>
            <person name="Crous P."/>
            <person name="Grigoriev I."/>
        </authorList>
    </citation>
    <scope>NUCLEOTIDE SEQUENCE</scope>
    <source>
        <strain evidence="2">Tuck. ex Michener</strain>
    </source>
</reference>
<evidence type="ECO:0000313" key="3">
    <source>
        <dbReference type="Proteomes" id="UP000800092"/>
    </source>
</evidence>
<name>A0A6A6H9Q3_VIRVR</name>
<gene>
    <name evidence="2" type="ORF">EV356DRAFT_566914</name>
</gene>
<dbReference type="Pfam" id="PF00651">
    <property type="entry name" value="BTB"/>
    <property type="match status" value="1"/>
</dbReference>
<dbReference type="SUPFAM" id="SSF54695">
    <property type="entry name" value="POZ domain"/>
    <property type="match status" value="1"/>
</dbReference>
<evidence type="ECO:0000259" key="1">
    <source>
        <dbReference type="PROSITE" id="PS50097"/>
    </source>
</evidence>
<dbReference type="PROSITE" id="PS50097">
    <property type="entry name" value="BTB"/>
    <property type="match status" value="1"/>
</dbReference>
<organism evidence="2 3">
    <name type="scientific">Viridothelium virens</name>
    <name type="common">Speckled blister lichen</name>
    <name type="synonym">Trypethelium virens</name>
    <dbReference type="NCBI Taxonomy" id="1048519"/>
    <lineage>
        <taxon>Eukaryota</taxon>
        <taxon>Fungi</taxon>
        <taxon>Dikarya</taxon>
        <taxon>Ascomycota</taxon>
        <taxon>Pezizomycotina</taxon>
        <taxon>Dothideomycetes</taxon>
        <taxon>Dothideomycetes incertae sedis</taxon>
        <taxon>Trypetheliales</taxon>
        <taxon>Trypetheliaceae</taxon>
        <taxon>Viridothelium</taxon>
    </lineage>
</organism>
<dbReference type="CDD" id="cd18186">
    <property type="entry name" value="BTB_POZ_ZBTB_KLHL-like"/>
    <property type="match status" value="1"/>
</dbReference>
<proteinExistence type="predicted"/>